<accession>A0A0E9VPJ5</accession>
<dbReference type="AlphaFoldDB" id="A0A0E9VPJ5"/>
<proteinExistence type="predicted"/>
<sequence length="39" mass="4723">MGFVDFHDAKRLFTHVSRAKQHQHLLRRPPEVWKRGLVK</sequence>
<evidence type="ECO:0000313" key="1">
    <source>
        <dbReference type="EMBL" id="JAH79951.1"/>
    </source>
</evidence>
<protein>
    <submittedName>
        <fullName evidence="1">Uncharacterized protein</fullName>
    </submittedName>
</protein>
<reference evidence="1" key="2">
    <citation type="journal article" date="2015" name="Fish Shellfish Immunol.">
        <title>Early steps in the European eel (Anguilla anguilla)-Vibrio vulnificus interaction in the gills: Role of the RtxA13 toxin.</title>
        <authorList>
            <person name="Callol A."/>
            <person name="Pajuelo D."/>
            <person name="Ebbesson L."/>
            <person name="Teles M."/>
            <person name="MacKenzie S."/>
            <person name="Amaro C."/>
        </authorList>
    </citation>
    <scope>NUCLEOTIDE SEQUENCE</scope>
</reference>
<organism evidence="1">
    <name type="scientific">Anguilla anguilla</name>
    <name type="common">European freshwater eel</name>
    <name type="synonym">Muraena anguilla</name>
    <dbReference type="NCBI Taxonomy" id="7936"/>
    <lineage>
        <taxon>Eukaryota</taxon>
        <taxon>Metazoa</taxon>
        <taxon>Chordata</taxon>
        <taxon>Craniata</taxon>
        <taxon>Vertebrata</taxon>
        <taxon>Euteleostomi</taxon>
        <taxon>Actinopterygii</taxon>
        <taxon>Neopterygii</taxon>
        <taxon>Teleostei</taxon>
        <taxon>Anguilliformes</taxon>
        <taxon>Anguillidae</taxon>
        <taxon>Anguilla</taxon>
    </lineage>
</organism>
<dbReference type="EMBL" id="GBXM01028626">
    <property type="protein sequence ID" value="JAH79951.1"/>
    <property type="molecule type" value="Transcribed_RNA"/>
</dbReference>
<name>A0A0E9VPJ5_ANGAN</name>
<reference evidence="1" key="1">
    <citation type="submission" date="2014-11" db="EMBL/GenBank/DDBJ databases">
        <authorList>
            <person name="Amaro Gonzalez C."/>
        </authorList>
    </citation>
    <scope>NUCLEOTIDE SEQUENCE</scope>
</reference>